<accession>A0AAN8SBB5</accession>
<evidence type="ECO:0000313" key="2">
    <source>
        <dbReference type="Proteomes" id="UP001372834"/>
    </source>
</evidence>
<proteinExistence type="predicted"/>
<dbReference type="EMBL" id="JAWJWE010000002">
    <property type="protein sequence ID" value="KAK6643277.1"/>
    <property type="molecule type" value="Genomic_DNA"/>
</dbReference>
<sequence length="67" mass="7288">MAESDERVPPGDDGNLKKNISLGTVGAVARDETGGEEILVLPWCFVVSCSEKTTLFGVEPMMERFNN</sequence>
<evidence type="ECO:0000313" key="1">
    <source>
        <dbReference type="EMBL" id="KAK6643277.1"/>
    </source>
</evidence>
<organism evidence="1 2">
    <name type="scientific">Polyplax serrata</name>
    <name type="common">Common mouse louse</name>
    <dbReference type="NCBI Taxonomy" id="468196"/>
    <lineage>
        <taxon>Eukaryota</taxon>
        <taxon>Metazoa</taxon>
        <taxon>Ecdysozoa</taxon>
        <taxon>Arthropoda</taxon>
        <taxon>Hexapoda</taxon>
        <taxon>Insecta</taxon>
        <taxon>Pterygota</taxon>
        <taxon>Neoptera</taxon>
        <taxon>Paraneoptera</taxon>
        <taxon>Psocodea</taxon>
        <taxon>Troctomorpha</taxon>
        <taxon>Phthiraptera</taxon>
        <taxon>Anoplura</taxon>
        <taxon>Polyplacidae</taxon>
        <taxon>Polyplax</taxon>
    </lineage>
</organism>
<dbReference type="Proteomes" id="UP001372834">
    <property type="component" value="Unassembled WGS sequence"/>
</dbReference>
<comment type="caution">
    <text evidence="1">The sequence shown here is derived from an EMBL/GenBank/DDBJ whole genome shotgun (WGS) entry which is preliminary data.</text>
</comment>
<reference evidence="1 2" key="1">
    <citation type="submission" date="2023-10" db="EMBL/GenBank/DDBJ databases">
        <title>Genomes of two closely related lineages of the louse Polyplax serrata with different host specificities.</title>
        <authorList>
            <person name="Martinu J."/>
            <person name="Tarabai H."/>
            <person name="Stefka J."/>
            <person name="Hypsa V."/>
        </authorList>
    </citation>
    <scope>NUCLEOTIDE SEQUENCE [LARGE SCALE GENOMIC DNA]</scope>
    <source>
        <strain evidence="1">HR10_N</strain>
    </source>
</reference>
<gene>
    <name evidence="1" type="ORF">RUM43_004782</name>
</gene>
<protein>
    <submittedName>
        <fullName evidence="1">Uncharacterized protein</fullName>
    </submittedName>
</protein>
<name>A0AAN8SBB5_POLSC</name>
<dbReference type="AlphaFoldDB" id="A0AAN8SBB5"/>